<organism evidence="2 3">
    <name type="scientific">Sphingobacterium thermophilum</name>
    <dbReference type="NCBI Taxonomy" id="768534"/>
    <lineage>
        <taxon>Bacteria</taxon>
        <taxon>Pseudomonadati</taxon>
        <taxon>Bacteroidota</taxon>
        <taxon>Sphingobacteriia</taxon>
        <taxon>Sphingobacteriales</taxon>
        <taxon>Sphingobacteriaceae</taxon>
        <taxon>Sphingobacterium</taxon>
    </lineage>
</organism>
<reference evidence="3" key="1">
    <citation type="journal article" date="2019" name="Int. J. Syst. Evol. Microbiol.">
        <title>The Global Catalogue of Microorganisms (GCM) 10K type strain sequencing project: providing services to taxonomists for standard genome sequencing and annotation.</title>
        <authorList>
            <consortium name="The Broad Institute Genomics Platform"/>
            <consortium name="The Broad Institute Genome Sequencing Center for Infectious Disease"/>
            <person name="Wu L."/>
            <person name="Ma J."/>
        </authorList>
    </citation>
    <scope>NUCLEOTIDE SEQUENCE [LARGE SCALE GENOMIC DNA]</scope>
    <source>
        <strain evidence="3">JCM 17858</strain>
    </source>
</reference>
<dbReference type="Pfam" id="PF12893">
    <property type="entry name" value="Lumazine_bd_2"/>
    <property type="match status" value="1"/>
</dbReference>
<protein>
    <recommendedName>
        <fullName evidence="4">Lumazine-binding</fullName>
    </recommendedName>
</protein>
<dbReference type="SUPFAM" id="SSF54427">
    <property type="entry name" value="NTF2-like"/>
    <property type="match status" value="1"/>
</dbReference>
<keyword evidence="1" id="KW-0732">Signal</keyword>
<sequence>MKNIIKSIAAALLMIVSLSSFAKGSFNPLKDKSSADVMIAYAEAVTAGNYMFNKYLFTDDFEYENVANKLVLNKRNYIKLIESNKGLKFNCTTNYQILDQTGKSCIAKVTMDFNHFQRVDLVTLKLTDNGWKISKVVTTYP</sequence>
<dbReference type="EMBL" id="BAABGR010000006">
    <property type="protein sequence ID" value="GAA4512992.1"/>
    <property type="molecule type" value="Genomic_DNA"/>
</dbReference>
<gene>
    <name evidence="2" type="ORF">GCM10023173_08000</name>
</gene>
<accession>A0ABP8QY55</accession>
<dbReference type="RefSeq" id="WP_345065035.1">
    <property type="nucleotide sequence ID" value="NZ_BAABGR010000006.1"/>
</dbReference>
<feature type="chain" id="PRO_5046769308" description="Lumazine-binding" evidence="1">
    <location>
        <begin position="23"/>
        <end position="141"/>
    </location>
</feature>
<dbReference type="Gene3D" id="3.10.450.50">
    <property type="match status" value="1"/>
</dbReference>
<name>A0ABP8QY55_9SPHI</name>
<dbReference type="InterPro" id="IPR039437">
    <property type="entry name" value="FrzH/put_lumazine-bd"/>
</dbReference>
<evidence type="ECO:0008006" key="4">
    <source>
        <dbReference type="Google" id="ProtNLM"/>
    </source>
</evidence>
<comment type="caution">
    <text evidence="2">The sequence shown here is derived from an EMBL/GenBank/DDBJ whole genome shotgun (WGS) entry which is preliminary data.</text>
</comment>
<dbReference type="InterPro" id="IPR032710">
    <property type="entry name" value="NTF2-like_dom_sf"/>
</dbReference>
<evidence type="ECO:0000313" key="2">
    <source>
        <dbReference type="EMBL" id="GAA4512992.1"/>
    </source>
</evidence>
<proteinExistence type="predicted"/>
<dbReference type="Proteomes" id="UP001500394">
    <property type="component" value="Unassembled WGS sequence"/>
</dbReference>
<evidence type="ECO:0000256" key="1">
    <source>
        <dbReference type="SAM" id="SignalP"/>
    </source>
</evidence>
<keyword evidence="3" id="KW-1185">Reference proteome</keyword>
<evidence type="ECO:0000313" key="3">
    <source>
        <dbReference type="Proteomes" id="UP001500394"/>
    </source>
</evidence>
<feature type="signal peptide" evidence="1">
    <location>
        <begin position="1"/>
        <end position="22"/>
    </location>
</feature>